<evidence type="ECO:0000259" key="2">
    <source>
        <dbReference type="Pfam" id="PF13639"/>
    </source>
</evidence>
<comment type="caution">
    <text evidence="3">The sequence shown here is derived from an EMBL/GenBank/DDBJ whole genome shotgun (WGS) entry which is preliminary data.</text>
</comment>
<feature type="compositionally biased region" description="Basic and acidic residues" evidence="1">
    <location>
        <begin position="199"/>
        <end position="212"/>
    </location>
</feature>
<dbReference type="PANTHER" id="PTHR21540:SF0">
    <property type="entry name" value="PHD FAMILY PROTEIN"/>
    <property type="match status" value="1"/>
</dbReference>
<dbReference type="OrthoDB" id="8062037at2759"/>
<feature type="domain" description="RING-type" evidence="2">
    <location>
        <begin position="346"/>
        <end position="381"/>
    </location>
</feature>
<gene>
    <name evidence="3" type="ORF">PSALAMII_LOCUS9943</name>
</gene>
<name>A0A9W4JXG5_9EURO</name>
<dbReference type="SUPFAM" id="SSF57850">
    <property type="entry name" value="RING/U-box"/>
    <property type="match status" value="1"/>
</dbReference>
<dbReference type="InterPro" id="IPR001841">
    <property type="entry name" value="Znf_RING"/>
</dbReference>
<organism evidence="3 4">
    <name type="scientific">Penicillium salamii</name>
    <dbReference type="NCBI Taxonomy" id="1612424"/>
    <lineage>
        <taxon>Eukaryota</taxon>
        <taxon>Fungi</taxon>
        <taxon>Dikarya</taxon>
        <taxon>Ascomycota</taxon>
        <taxon>Pezizomycotina</taxon>
        <taxon>Eurotiomycetes</taxon>
        <taxon>Eurotiomycetidae</taxon>
        <taxon>Eurotiales</taxon>
        <taxon>Aspergillaceae</taxon>
        <taxon>Penicillium</taxon>
    </lineage>
</organism>
<dbReference type="Proteomes" id="UP001152646">
    <property type="component" value="Unassembled WGS sequence"/>
</dbReference>
<protein>
    <recommendedName>
        <fullName evidence="2">RING-type domain-containing protein</fullName>
    </recommendedName>
</protein>
<proteinExistence type="predicted"/>
<dbReference type="SUPFAM" id="SSF48371">
    <property type="entry name" value="ARM repeat"/>
    <property type="match status" value="1"/>
</dbReference>
<feature type="region of interest" description="Disordered" evidence="1">
    <location>
        <begin position="161"/>
        <end position="270"/>
    </location>
</feature>
<dbReference type="PANTHER" id="PTHR21540">
    <property type="entry name" value="RING FINGER AND SWIM DOMAIN-CONTAINING PROTEIN 2"/>
    <property type="match status" value="1"/>
</dbReference>
<dbReference type="GO" id="GO:0061630">
    <property type="term" value="F:ubiquitin protein ligase activity"/>
    <property type="evidence" value="ECO:0007669"/>
    <property type="project" value="InterPro"/>
</dbReference>
<feature type="compositionally biased region" description="Polar residues" evidence="1">
    <location>
        <begin position="237"/>
        <end position="251"/>
    </location>
</feature>
<dbReference type="EMBL" id="CAJVPA010000235">
    <property type="protein sequence ID" value="CAG8418386.1"/>
    <property type="molecule type" value="Genomic_DNA"/>
</dbReference>
<dbReference type="InterPro" id="IPR039903">
    <property type="entry name" value="Zswim2"/>
</dbReference>
<sequence>MPSRNYPTSNQPSLSLSEILELEPEEEPWCAGYAPSQRRRCHIRTNSRGRSSAMALLDKGTEKLQAGRNIDNLLEDLAPHVLCTRFHQNQASTLTSSWRRKVRSYLDSQSTPTRSRATSSTPRASRRPRSISSEPVDLAMEERIAELRRRIEALKELRRVESARSGRGRTTRSHSRETEDSSRTVSPSRLGSSSGGHVSQERYTERVAERASTEVTVRSVTAVPRPAQAHIAPSRRVSVSNQTPQSPSTGVSVPRRTVIHGRKSRLPQVSRREVEGDCGICLCDLHGPQQAVDWEDETDSDSDDDEEDDSDDDEEDDDSEDDEDDSEDGEEEDDSEDDDNYYDANEYQEELTWCKIGCGVNFHKKCIDKWLACAHTCPACRSKWEDID</sequence>
<feature type="compositionally biased region" description="Acidic residues" evidence="1">
    <location>
        <begin position="293"/>
        <end position="344"/>
    </location>
</feature>
<evidence type="ECO:0000313" key="4">
    <source>
        <dbReference type="Proteomes" id="UP001152646"/>
    </source>
</evidence>
<dbReference type="Pfam" id="PF13639">
    <property type="entry name" value="zf-RING_2"/>
    <property type="match status" value="1"/>
</dbReference>
<feature type="compositionally biased region" description="Low complexity" evidence="1">
    <location>
        <begin position="110"/>
        <end position="123"/>
    </location>
</feature>
<feature type="region of interest" description="Disordered" evidence="1">
    <location>
        <begin position="104"/>
        <end position="136"/>
    </location>
</feature>
<dbReference type="Gene3D" id="3.30.40.10">
    <property type="entry name" value="Zinc/RING finger domain, C3HC4 (zinc finger)"/>
    <property type="match status" value="1"/>
</dbReference>
<accession>A0A9W4JXG5</accession>
<feature type="compositionally biased region" description="Polar residues" evidence="1">
    <location>
        <begin position="185"/>
        <end position="197"/>
    </location>
</feature>
<dbReference type="InterPro" id="IPR016024">
    <property type="entry name" value="ARM-type_fold"/>
</dbReference>
<evidence type="ECO:0000256" key="1">
    <source>
        <dbReference type="SAM" id="MobiDB-lite"/>
    </source>
</evidence>
<dbReference type="InterPro" id="IPR013083">
    <property type="entry name" value="Znf_RING/FYVE/PHD"/>
</dbReference>
<feature type="region of interest" description="Disordered" evidence="1">
    <location>
        <begin position="291"/>
        <end position="344"/>
    </location>
</feature>
<evidence type="ECO:0000313" key="3">
    <source>
        <dbReference type="EMBL" id="CAG8418386.1"/>
    </source>
</evidence>
<dbReference type="AlphaFoldDB" id="A0A9W4JXG5"/>
<reference evidence="3" key="1">
    <citation type="submission" date="2021-07" db="EMBL/GenBank/DDBJ databases">
        <authorList>
            <person name="Branca A.L. A."/>
        </authorList>
    </citation>
    <scope>NUCLEOTIDE SEQUENCE</scope>
</reference>